<protein>
    <submittedName>
        <fullName evidence="1">Uncharacterized protein</fullName>
    </submittedName>
</protein>
<proteinExistence type="predicted"/>
<comment type="caution">
    <text evidence="1">The sequence shown here is derived from an EMBL/GenBank/DDBJ whole genome shotgun (WGS) entry which is preliminary data.</text>
</comment>
<reference evidence="1" key="1">
    <citation type="journal article" date="2022" name="bioRxiv">
        <title>Sequencing and chromosome-scale assembly of the giantPleurodeles waltlgenome.</title>
        <authorList>
            <person name="Brown T."/>
            <person name="Elewa A."/>
            <person name="Iarovenko S."/>
            <person name="Subramanian E."/>
            <person name="Araus A.J."/>
            <person name="Petzold A."/>
            <person name="Susuki M."/>
            <person name="Suzuki K.-i.T."/>
            <person name="Hayashi T."/>
            <person name="Toyoda A."/>
            <person name="Oliveira C."/>
            <person name="Osipova E."/>
            <person name="Leigh N.D."/>
            <person name="Simon A."/>
            <person name="Yun M.H."/>
        </authorList>
    </citation>
    <scope>NUCLEOTIDE SEQUENCE</scope>
    <source>
        <strain evidence="1">20211129_DDA</strain>
        <tissue evidence="1">Liver</tissue>
    </source>
</reference>
<name>A0AAV7UX32_PLEWA</name>
<gene>
    <name evidence="1" type="ORF">NDU88_002949</name>
</gene>
<dbReference type="Proteomes" id="UP001066276">
    <property type="component" value="Chromosome 2_2"/>
</dbReference>
<accession>A0AAV7UX32</accession>
<dbReference type="EMBL" id="JANPWB010000004">
    <property type="protein sequence ID" value="KAJ1193653.1"/>
    <property type="molecule type" value="Genomic_DNA"/>
</dbReference>
<dbReference type="AlphaFoldDB" id="A0AAV7UX32"/>
<organism evidence="1 2">
    <name type="scientific">Pleurodeles waltl</name>
    <name type="common">Iberian ribbed newt</name>
    <dbReference type="NCBI Taxonomy" id="8319"/>
    <lineage>
        <taxon>Eukaryota</taxon>
        <taxon>Metazoa</taxon>
        <taxon>Chordata</taxon>
        <taxon>Craniata</taxon>
        <taxon>Vertebrata</taxon>
        <taxon>Euteleostomi</taxon>
        <taxon>Amphibia</taxon>
        <taxon>Batrachia</taxon>
        <taxon>Caudata</taxon>
        <taxon>Salamandroidea</taxon>
        <taxon>Salamandridae</taxon>
        <taxon>Pleurodelinae</taxon>
        <taxon>Pleurodeles</taxon>
    </lineage>
</organism>
<sequence length="90" mass="10273">MAIDGLQQRTDSVPESLELAEVRRGMLSVKQLACGCDDSGRRPKPRRIYPSTPGCDSKMAYSAKKNRERVLLEWGRVVEHWWGAVREKTK</sequence>
<evidence type="ECO:0000313" key="1">
    <source>
        <dbReference type="EMBL" id="KAJ1193653.1"/>
    </source>
</evidence>
<evidence type="ECO:0000313" key="2">
    <source>
        <dbReference type="Proteomes" id="UP001066276"/>
    </source>
</evidence>
<keyword evidence="2" id="KW-1185">Reference proteome</keyword>